<dbReference type="SUPFAM" id="SSF144232">
    <property type="entry name" value="HIT/MYND zinc finger-like"/>
    <property type="match status" value="1"/>
</dbReference>
<dbReference type="Gene3D" id="6.10.140.2220">
    <property type="match status" value="1"/>
</dbReference>
<protein>
    <recommendedName>
        <fullName evidence="5">MYND-type domain-containing protein</fullName>
    </recommendedName>
</protein>
<sequence>MSSGWNLFVQAETFYAQNDIDKTFEYYQKAIKKIVKDENITAQMPIPSGSLPDNTFPTETLGAAWRNFIGFFKDPAVGKTKENSSDAYKLLYSYRPNSNSEHPRFRTDKAKLYLKGMQITAGLTLGLLAWDGKDRPTAMKRYREALDLAATHPPYCDIANALEPWDRFICKDVEAARDNLAILFKNDHENAQLLKMFGIEGGDTRKEVLGSIGYVRYEADGRVTFERNVVIASDACAACEKRDMKLQKCSRCKKVSYCGPGCQRAHWKKHKPVCVSTQASRT</sequence>
<evidence type="ECO:0000256" key="1">
    <source>
        <dbReference type="ARBA" id="ARBA00022723"/>
    </source>
</evidence>
<dbReference type="PROSITE" id="PS01360">
    <property type="entry name" value="ZF_MYND_1"/>
    <property type="match status" value="1"/>
</dbReference>
<keyword evidence="3" id="KW-0862">Zinc</keyword>
<keyword evidence="2 4" id="KW-0863">Zinc-finger</keyword>
<dbReference type="Pfam" id="PF01753">
    <property type="entry name" value="zf-MYND"/>
    <property type="match status" value="1"/>
</dbReference>
<name>A0A2H3D644_ARMGA</name>
<organism evidence="6 7">
    <name type="scientific">Armillaria gallica</name>
    <name type="common">Bulbous honey fungus</name>
    <name type="synonym">Armillaria bulbosa</name>
    <dbReference type="NCBI Taxonomy" id="47427"/>
    <lineage>
        <taxon>Eukaryota</taxon>
        <taxon>Fungi</taxon>
        <taxon>Dikarya</taxon>
        <taxon>Basidiomycota</taxon>
        <taxon>Agaricomycotina</taxon>
        <taxon>Agaricomycetes</taxon>
        <taxon>Agaricomycetidae</taxon>
        <taxon>Agaricales</taxon>
        <taxon>Marasmiineae</taxon>
        <taxon>Physalacriaceae</taxon>
        <taxon>Armillaria</taxon>
    </lineage>
</organism>
<evidence type="ECO:0000313" key="7">
    <source>
        <dbReference type="Proteomes" id="UP000217790"/>
    </source>
</evidence>
<proteinExistence type="predicted"/>
<dbReference type="OMA" id="ANALEPW"/>
<dbReference type="EMBL" id="KZ293685">
    <property type="protein sequence ID" value="PBK86278.1"/>
    <property type="molecule type" value="Genomic_DNA"/>
</dbReference>
<feature type="domain" description="MYND-type" evidence="5">
    <location>
        <begin position="236"/>
        <end position="274"/>
    </location>
</feature>
<accession>A0A2H3D644</accession>
<dbReference type="GO" id="GO:0008270">
    <property type="term" value="F:zinc ion binding"/>
    <property type="evidence" value="ECO:0007669"/>
    <property type="project" value="UniProtKB-KW"/>
</dbReference>
<evidence type="ECO:0000256" key="2">
    <source>
        <dbReference type="ARBA" id="ARBA00022771"/>
    </source>
</evidence>
<evidence type="ECO:0000259" key="5">
    <source>
        <dbReference type="PROSITE" id="PS50865"/>
    </source>
</evidence>
<dbReference type="STRING" id="47427.A0A2H3D644"/>
<dbReference type="AlphaFoldDB" id="A0A2H3D644"/>
<reference evidence="7" key="1">
    <citation type="journal article" date="2017" name="Nat. Ecol. Evol.">
        <title>Genome expansion and lineage-specific genetic innovations in the forest pathogenic fungi Armillaria.</title>
        <authorList>
            <person name="Sipos G."/>
            <person name="Prasanna A.N."/>
            <person name="Walter M.C."/>
            <person name="O'Connor E."/>
            <person name="Balint B."/>
            <person name="Krizsan K."/>
            <person name="Kiss B."/>
            <person name="Hess J."/>
            <person name="Varga T."/>
            <person name="Slot J."/>
            <person name="Riley R."/>
            <person name="Boka B."/>
            <person name="Rigling D."/>
            <person name="Barry K."/>
            <person name="Lee J."/>
            <person name="Mihaltcheva S."/>
            <person name="LaButti K."/>
            <person name="Lipzen A."/>
            <person name="Waldron R."/>
            <person name="Moloney N.M."/>
            <person name="Sperisen C."/>
            <person name="Kredics L."/>
            <person name="Vagvoelgyi C."/>
            <person name="Patrignani A."/>
            <person name="Fitzpatrick D."/>
            <person name="Nagy I."/>
            <person name="Doyle S."/>
            <person name="Anderson J.B."/>
            <person name="Grigoriev I.V."/>
            <person name="Gueldener U."/>
            <person name="Muensterkoetter M."/>
            <person name="Nagy L.G."/>
        </authorList>
    </citation>
    <scope>NUCLEOTIDE SEQUENCE [LARGE SCALE GENOMIC DNA]</scope>
    <source>
        <strain evidence="7">Ar21-2</strain>
    </source>
</reference>
<dbReference type="InterPro" id="IPR002893">
    <property type="entry name" value="Znf_MYND"/>
</dbReference>
<dbReference type="GO" id="GO:0005634">
    <property type="term" value="C:nucleus"/>
    <property type="evidence" value="ECO:0007669"/>
    <property type="project" value="TreeGrafter"/>
</dbReference>
<evidence type="ECO:0000256" key="4">
    <source>
        <dbReference type="PROSITE-ProRule" id="PRU00134"/>
    </source>
</evidence>
<keyword evidence="7" id="KW-1185">Reference proteome</keyword>
<dbReference type="GO" id="GO:0000981">
    <property type="term" value="F:DNA-binding transcription factor activity, RNA polymerase II-specific"/>
    <property type="evidence" value="ECO:0007669"/>
    <property type="project" value="TreeGrafter"/>
</dbReference>
<dbReference type="OrthoDB" id="341421at2759"/>
<dbReference type="PANTHER" id="PTHR10237:SF14">
    <property type="entry name" value="MYND-TYPE DOMAIN-CONTAINING PROTEIN"/>
    <property type="match status" value="1"/>
</dbReference>
<keyword evidence="1" id="KW-0479">Metal-binding</keyword>
<dbReference type="InterPro" id="IPR024119">
    <property type="entry name" value="TF_DEAF-1"/>
</dbReference>
<dbReference type="InParanoid" id="A0A2H3D644"/>
<gene>
    <name evidence="6" type="ORF">ARMGADRAFT_1055337</name>
</gene>
<dbReference type="PROSITE" id="PS50865">
    <property type="entry name" value="ZF_MYND_2"/>
    <property type="match status" value="1"/>
</dbReference>
<dbReference type="PANTHER" id="PTHR10237">
    <property type="entry name" value="DEFORMED EPIDERMAL AUTOREGULATORY FACTOR 1 HOMOLOG SUPPRESSIN"/>
    <property type="match status" value="1"/>
</dbReference>
<evidence type="ECO:0000313" key="6">
    <source>
        <dbReference type="EMBL" id="PBK86278.1"/>
    </source>
</evidence>
<dbReference type="Proteomes" id="UP000217790">
    <property type="component" value="Unassembled WGS sequence"/>
</dbReference>
<evidence type="ECO:0000256" key="3">
    <source>
        <dbReference type="ARBA" id="ARBA00022833"/>
    </source>
</evidence>